<protein>
    <recommendedName>
        <fullName evidence="4">SCP domain-containing protein</fullName>
    </recommendedName>
</protein>
<reference evidence="2 3" key="1">
    <citation type="submission" date="2019-12" db="EMBL/GenBank/DDBJ databases">
        <title>Chromosome-level assembly of the Caenorhabditis remanei genome.</title>
        <authorList>
            <person name="Teterina A.A."/>
            <person name="Willis J.H."/>
            <person name="Phillips P.C."/>
        </authorList>
    </citation>
    <scope>NUCLEOTIDE SEQUENCE [LARGE SCALE GENOMIC DNA]</scope>
    <source>
        <strain evidence="2 3">PX506</strain>
        <tissue evidence="2">Whole organism</tissue>
    </source>
</reference>
<feature type="signal peptide" evidence="1">
    <location>
        <begin position="1"/>
        <end position="21"/>
    </location>
</feature>
<name>A0A6A5GND9_CAERE</name>
<dbReference type="KEGG" id="crq:GCK72_012519"/>
<keyword evidence="1" id="KW-0732">Signal</keyword>
<accession>A0A6A5GND9</accession>
<feature type="chain" id="PRO_5025467889" description="SCP domain-containing protein" evidence="1">
    <location>
        <begin position="22"/>
        <end position="204"/>
    </location>
</feature>
<dbReference type="SUPFAM" id="SSF55797">
    <property type="entry name" value="PR-1-like"/>
    <property type="match status" value="1"/>
</dbReference>
<sequence length="204" mass="23239">MHVSLGLSTVVLLFCAQSAFSSRVVKRSEDLRQQVLGELNEFRAKYAEAAQVSNMNELTYDMELEKEASQYNSCHDEESINRLENEPNYALRKKQIENDFIEYTALHRNDTKGLKRYFGNGDMFFAVLQPNANKVGCYHFTSLCVHKVWSPAAIFTDVKRSTVRGWCIFGPKDSFKPDVTFYGKPGTRCSGKHTRNGLCKATNQ</sequence>
<dbReference type="Gene3D" id="3.40.33.10">
    <property type="entry name" value="CAP"/>
    <property type="match status" value="1"/>
</dbReference>
<dbReference type="CTD" id="9827810"/>
<proteinExistence type="predicted"/>
<gene>
    <name evidence="2" type="ORF">GCK72_012519</name>
</gene>
<evidence type="ECO:0000313" key="2">
    <source>
        <dbReference type="EMBL" id="KAF1756066.1"/>
    </source>
</evidence>
<evidence type="ECO:0000256" key="1">
    <source>
        <dbReference type="SAM" id="SignalP"/>
    </source>
</evidence>
<dbReference type="EMBL" id="WUAV01000004">
    <property type="protein sequence ID" value="KAF1756066.1"/>
    <property type="molecule type" value="Genomic_DNA"/>
</dbReference>
<evidence type="ECO:0000313" key="3">
    <source>
        <dbReference type="Proteomes" id="UP000483820"/>
    </source>
</evidence>
<dbReference type="GeneID" id="9827810"/>
<dbReference type="Proteomes" id="UP000483820">
    <property type="component" value="Chromosome IV"/>
</dbReference>
<comment type="caution">
    <text evidence="2">The sequence shown here is derived from an EMBL/GenBank/DDBJ whole genome shotgun (WGS) entry which is preliminary data.</text>
</comment>
<dbReference type="RefSeq" id="XP_003089961.2">
    <property type="nucleotide sequence ID" value="XM_003089913.2"/>
</dbReference>
<evidence type="ECO:0008006" key="4">
    <source>
        <dbReference type="Google" id="ProtNLM"/>
    </source>
</evidence>
<dbReference type="InterPro" id="IPR035940">
    <property type="entry name" value="CAP_sf"/>
</dbReference>
<dbReference type="AlphaFoldDB" id="A0A6A5GND9"/>
<organism evidence="2 3">
    <name type="scientific">Caenorhabditis remanei</name>
    <name type="common">Caenorhabditis vulgaris</name>
    <dbReference type="NCBI Taxonomy" id="31234"/>
    <lineage>
        <taxon>Eukaryota</taxon>
        <taxon>Metazoa</taxon>
        <taxon>Ecdysozoa</taxon>
        <taxon>Nematoda</taxon>
        <taxon>Chromadorea</taxon>
        <taxon>Rhabditida</taxon>
        <taxon>Rhabditina</taxon>
        <taxon>Rhabditomorpha</taxon>
        <taxon>Rhabditoidea</taxon>
        <taxon>Rhabditidae</taxon>
        <taxon>Peloderinae</taxon>
        <taxon>Caenorhabditis</taxon>
    </lineage>
</organism>